<gene>
    <name evidence="2" type="ORF">H7F49_04570</name>
</gene>
<evidence type="ECO:0000313" key="3">
    <source>
        <dbReference type="Proteomes" id="UP000520156"/>
    </source>
</evidence>
<name>A0A7X1F6K4_9SPHN</name>
<reference evidence="2 3" key="1">
    <citation type="submission" date="2020-08" db="EMBL/GenBank/DDBJ databases">
        <title>The genome sequence of Novosphingobium flavum 4Y4.</title>
        <authorList>
            <person name="Liu Y."/>
        </authorList>
    </citation>
    <scope>NUCLEOTIDE SEQUENCE [LARGE SCALE GENOMIC DNA]</scope>
    <source>
        <strain evidence="2 3">4Y4</strain>
    </source>
</reference>
<evidence type="ECO:0000313" key="2">
    <source>
        <dbReference type="EMBL" id="MBC2650969.1"/>
    </source>
</evidence>
<accession>A0A7X1F6K4</accession>
<dbReference type="InterPro" id="IPR041382">
    <property type="entry name" value="SH3_16"/>
</dbReference>
<dbReference type="Proteomes" id="UP000520156">
    <property type="component" value="Unassembled WGS sequence"/>
</dbReference>
<proteinExistence type="predicted"/>
<dbReference type="AlphaFoldDB" id="A0A7X1F6K4"/>
<comment type="caution">
    <text evidence="2">The sequence shown here is derived from an EMBL/GenBank/DDBJ whole genome shotgun (WGS) entry which is preliminary data.</text>
</comment>
<protein>
    <submittedName>
        <fullName evidence="2">SH3 domain-containing protein</fullName>
    </submittedName>
</protein>
<dbReference type="RefSeq" id="WP_185682396.1">
    <property type="nucleotide sequence ID" value="NZ_JACLAU010000004.1"/>
</dbReference>
<keyword evidence="3" id="KW-1185">Reference proteome</keyword>
<sequence>MTTPGISYSLSGPSEKHDPAHLPVRGDLAHIRLAGKVFVPHYVVPLPHRVNGAGTQVLSAARADAEVLAVLPTGTGFQVLDLAGTWAWGQVGEADAEDGLVGYVPAEALHAVE</sequence>
<dbReference type="Pfam" id="PF18348">
    <property type="entry name" value="SH3_16"/>
    <property type="match status" value="1"/>
</dbReference>
<evidence type="ECO:0000259" key="1">
    <source>
        <dbReference type="Pfam" id="PF18348"/>
    </source>
</evidence>
<organism evidence="2 3">
    <name type="scientific">Novosphingobium aerophilum</name>
    <dbReference type="NCBI Taxonomy" id="2839843"/>
    <lineage>
        <taxon>Bacteria</taxon>
        <taxon>Pseudomonadati</taxon>
        <taxon>Pseudomonadota</taxon>
        <taxon>Alphaproteobacteria</taxon>
        <taxon>Sphingomonadales</taxon>
        <taxon>Sphingomonadaceae</taxon>
        <taxon>Novosphingobium</taxon>
    </lineage>
</organism>
<feature type="domain" description="Bacterial dipeptidyl-peptidase SH3" evidence="1">
    <location>
        <begin position="60"/>
        <end position="109"/>
    </location>
</feature>
<dbReference type="EMBL" id="JACLAU010000004">
    <property type="protein sequence ID" value="MBC2650969.1"/>
    <property type="molecule type" value="Genomic_DNA"/>
</dbReference>